<feature type="domain" description="Thioester reductase (TE)" evidence="4">
    <location>
        <begin position="702"/>
        <end position="946"/>
    </location>
</feature>
<dbReference type="InterPro" id="IPR036291">
    <property type="entry name" value="NAD(P)-bd_dom_sf"/>
</dbReference>
<dbReference type="RefSeq" id="XP_009551186.1">
    <property type="nucleotide sequence ID" value="XM_009552891.1"/>
</dbReference>
<evidence type="ECO:0000256" key="2">
    <source>
        <dbReference type="ARBA" id="ARBA00022553"/>
    </source>
</evidence>
<dbReference type="PANTHER" id="PTHR43439:SF2">
    <property type="entry name" value="ENZYME, PUTATIVE (JCVI)-RELATED"/>
    <property type="match status" value="1"/>
</dbReference>
<dbReference type="SUPFAM" id="SSF47336">
    <property type="entry name" value="ACP-like"/>
    <property type="match status" value="1"/>
</dbReference>
<dbReference type="PANTHER" id="PTHR43439">
    <property type="entry name" value="PHENYLACETATE-COENZYME A LIGASE"/>
    <property type="match status" value="1"/>
</dbReference>
<keyword evidence="6" id="KW-1185">Reference proteome</keyword>
<evidence type="ECO:0000259" key="4">
    <source>
        <dbReference type="Pfam" id="PF07993"/>
    </source>
</evidence>
<dbReference type="HOGENOM" id="CLU_002220_1_0_1"/>
<reference evidence="5 6" key="1">
    <citation type="journal article" date="2012" name="New Phytol.">
        <title>Insight into trade-off between wood decay and parasitism from the genome of a fungal forest pathogen.</title>
        <authorList>
            <person name="Olson A."/>
            <person name="Aerts A."/>
            <person name="Asiegbu F."/>
            <person name="Belbahri L."/>
            <person name="Bouzid O."/>
            <person name="Broberg A."/>
            <person name="Canback B."/>
            <person name="Coutinho P.M."/>
            <person name="Cullen D."/>
            <person name="Dalman K."/>
            <person name="Deflorio G."/>
            <person name="van Diepen L.T."/>
            <person name="Dunand C."/>
            <person name="Duplessis S."/>
            <person name="Durling M."/>
            <person name="Gonthier P."/>
            <person name="Grimwood J."/>
            <person name="Fossdal C.G."/>
            <person name="Hansson D."/>
            <person name="Henrissat B."/>
            <person name="Hietala A."/>
            <person name="Himmelstrand K."/>
            <person name="Hoffmeister D."/>
            <person name="Hogberg N."/>
            <person name="James T.Y."/>
            <person name="Karlsson M."/>
            <person name="Kohler A."/>
            <person name="Kues U."/>
            <person name="Lee Y.H."/>
            <person name="Lin Y.C."/>
            <person name="Lind M."/>
            <person name="Lindquist E."/>
            <person name="Lombard V."/>
            <person name="Lucas S."/>
            <person name="Lunden K."/>
            <person name="Morin E."/>
            <person name="Murat C."/>
            <person name="Park J."/>
            <person name="Raffaello T."/>
            <person name="Rouze P."/>
            <person name="Salamov A."/>
            <person name="Schmutz J."/>
            <person name="Solheim H."/>
            <person name="Stahlberg J."/>
            <person name="Velez H."/>
            <person name="de Vries R.P."/>
            <person name="Wiebenga A."/>
            <person name="Woodward S."/>
            <person name="Yakovlev I."/>
            <person name="Garbelotto M."/>
            <person name="Martin F."/>
            <person name="Grigoriev I.V."/>
            <person name="Stenlid J."/>
        </authorList>
    </citation>
    <scope>NUCLEOTIDE SEQUENCE [LARGE SCALE GENOMIC DNA]</scope>
    <source>
        <strain evidence="5 6">TC 32-1</strain>
    </source>
</reference>
<dbReference type="Gene3D" id="1.10.1200.10">
    <property type="entry name" value="ACP-like"/>
    <property type="match status" value="1"/>
</dbReference>
<sequence length="1064" mass="117777">MHPKYTRQGVDSLTFHPPPLDFSLTVPELYEYNAQHSPQHPYLVYTDDQGQSKEVCYPEALHAIRRAAGIMEVHYKRCAQRYAEQKREENQPPVIAVLATSDSLSYIFLLHGIMRLGLTPFPISTRNSAAGVANLLFRTGALQMVVSSDPAIQRLYKEAVQILSVDGIDIDLVPMLRYSEIVIEGQYESAGKVRKLRADETAVILHSSGSTAFPKPIRISSLGFFNWTLLPYYGERDLCGKRVGMHSVPMFHAMGITTLTFGSILPPMMPTVDNILGATVSDRCDILFCVPSIVENCARDPANMQILSNLDAIIYAGAPMNPMVGDKLADAGVALFSTWGSTEIGGCVMFIPKKRQPAGEWGYFSLAPHIDMRMLPQESQHDLFEPANDWCFPNVSNMTIDGRPAYAIGDLLQRHPQDPTRWRVYGRIDEQIMLSTGEKACIAPIEEILLQDKHITAAIMFGRGRTQNGVLIQPKEAFIFSPQDEKRLEEFRNLIWPTVESVNKYAPAHSRLFKEMIIVTDPAKPLEYTPKGTPRRPTSLALYEDEIEAVYNAVNKVSQTDLLPPTEWDIEPTLEFVRTAVERVMTVSIGDNDDLFQNGCDSLQATWIRNTVIHALRSSTSLPAHSIPYNFVYDNPTVQSMSKFIVGLVSGTLGLNTEAGKEAKVLSMKAFVKKYASSFRRRPSEVTASTLGGTDDARVVLLTGSTGRLGSHILSQLAGRHDVRKVYALNRTSAGASLNSSPLMGRQKDAFRAWGLDDDVLNSDKVVLLEGEASQTDLGLESDIYRELRDSVTVIIHNAWRVDFNVALSSFEPLLGGVRNLIELSLGSTRAAPPHIIFTSSISVLRNYTVDTPATEVALHDPHIAIGGGYSESKWIAEQLLEEAARLASVPTTTVRIGQLSGDKRIGGWTEKEWVPAMLKLSQLVGALPMRNETLSWIAVDTAASALLDMLDTTEPVLHIVHPHPVPWSTFTLTASTLLNIPVVPYVEWVERLRGLQDDAPGFKPTSAIALRPFFESFDLATDAELSTDKAVVVSNVLREAKPMSADDVSKWVSYLRDVSFLDI</sequence>
<protein>
    <submittedName>
        <fullName evidence="5">Tridomain enzyme adenylation-thiolation-dehydrogenase</fullName>
    </submittedName>
</protein>
<dbReference type="Gene3D" id="3.40.50.12780">
    <property type="entry name" value="N-terminal domain of ligase-like"/>
    <property type="match status" value="1"/>
</dbReference>
<keyword evidence="2" id="KW-0597">Phosphoprotein</keyword>
<dbReference type="Gene3D" id="3.40.50.720">
    <property type="entry name" value="NAD(P)-binding Rossmann-like Domain"/>
    <property type="match status" value="1"/>
</dbReference>
<dbReference type="Pfam" id="PF00501">
    <property type="entry name" value="AMP-binding"/>
    <property type="match status" value="1"/>
</dbReference>
<evidence type="ECO:0000313" key="5">
    <source>
        <dbReference type="EMBL" id="ETW76286.1"/>
    </source>
</evidence>
<evidence type="ECO:0000313" key="6">
    <source>
        <dbReference type="Proteomes" id="UP000030671"/>
    </source>
</evidence>
<dbReference type="SUPFAM" id="SSF56801">
    <property type="entry name" value="Acetyl-CoA synthetase-like"/>
    <property type="match status" value="1"/>
</dbReference>
<dbReference type="SUPFAM" id="SSF51735">
    <property type="entry name" value="NAD(P)-binding Rossmann-fold domains"/>
    <property type="match status" value="1"/>
</dbReference>
<dbReference type="AlphaFoldDB" id="W4JTV0"/>
<feature type="domain" description="AMP-dependent synthetase/ligase" evidence="3">
    <location>
        <begin position="98"/>
        <end position="362"/>
    </location>
</feature>
<dbReference type="Pfam" id="PF23562">
    <property type="entry name" value="AMP-binding_C_3"/>
    <property type="match status" value="1"/>
</dbReference>
<evidence type="ECO:0000259" key="3">
    <source>
        <dbReference type="Pfam" id="PF00501"/>
    </source>
</evidence>
<dbReference type="eggNOG" id="KOG1178">
    <property type="taxonomic scope" value="Eukaryota"/>
</dbReference>
<dbReference type="STRING" id="747525.W4JTV0"/>
<dbReference type="KEGG" id="hir:HETIRDRAFT_53480"/>
<dbReference type="InterPro" id="IPR051414">
    <property type="entry name" value="Adenylate-forming_Reductase"/>
</dbReference>
<organism evidence="5 6">
    <name type="scientific">Heterobasidion irregulare (strain TC 32-1)</name>
    <dbReference type="NCBI Taxonomy" id="747525"/>
    <lineage>
        <taxon>Eukaryota</taxon>
        <taxon>Fungi</taxon>
        <taxon>Dikarya</taxon>
        <taxon>Basidiomycota</taxon>
        <taxon>Agaricomycotina</taxon>
        <taxon>Agaricomycetes</taxon>
        <taxon>Russulales</taxon>
        <taxon>Bondarzewiaceae</taxon>
        <taxon>Heterobasidion</taxon>
        <taxon>Heterobasidion annosum species complex</taxon>
    </lineage>
</organism>
<dbReference type="Proteomes" id="UP000030671">
    <property type="component" value="Unassembled WGS sequence"/>
</dbReference>
<gene>
    <name evidence="5" type="primary">nps9</name>
    <name evidence="5" type="ORF">HETIRDRAFT_53480</name>
</gene>
<dbReference type="InterPro" id="IPR036736">
    <property type="entry name" value="ACP-like_sf"/>
</dbReference>
<evidence type="ECO:0000256" key="1">
    <source>
        <dbReference type="ARBA" id="ARBA00022450"/>
    </source>
</evidence>
<dbReference type="OrthoDB" id="429813at2759"/>
<dbReference type="InParanoid" id="W4JTV0"/>
<keyword evidence="1" id="KW-0596">Phosphopantetheine</keyword>
<name>W4JTV0_HETIT</name>
<dbReference type="GeneID" id="20678260"/>
<dbReference type="InterPro" id="IPR042099">
    <property type="entry name" value="ANL_N_sf"/>
</dbReference>
<dbReference type="EMBL" id="KI925464">
    <property type="protein sequence ID" value="ETW76286.1"/>
    <property type="molecule type" value="Genomic_DNA"/>
</dbReference>
<dbReference type="InterPro" id="IPR013120">
    <property type="entry name" value="FAR_NAD-bd"/>
</dbReference>
<dbReference type="InterPro" id="IPR000873">
    <property type="entry name" value="AMP-dep_synth/lig_dom"/>
</dbReference>
<dbReference type="Pfam" id="PF07993">
    <property type="entry name" value="NAD_binding_4"/>
    <property type="match status" value="1"/>
</dbReference>
<accession>W4JTV0</accession>
<proteinExistence type="predicted"/>